<dbReference type="EMBL" id="QICN01000004">
    <property type="protein sequence ID" value="PXV68329.1"/>
    <property type="molecule type" value="Genomic_DNA"/>
</dbReference>
<dbReference type="Proteomes" id="UP000248330">
    <property type="component" value="Unassembled WGS sequence"/>
</dbReference>
<dbReference type="OrthoDB" id="2450120at2"/>
<dbReference type="PANTHER" id="PTHR43884">
    <property type="entry name" value="ACYL-COA DEHYDROGENASE"/>
    <property type="match status" value="1"/>
</dbReference>
<evidence type="ECO:0000256" key="1">
    <source>
        <dbReference type="ARBA" id="ARBA00022630"/>
    </source>
</evidence>
<keyword evidence="6" id="KW-1185">Reference proteome</keyword>
<evidence type="ECO:0000259" key="4">
    <source>
        <dbReference type="Pfam" id="PF00441"/>
    </source>
</evidence>
<reference evidence="5 6" key="1">
    <citation type="submission" date="2018-04" db="EMBL/GenBank/DDBJ databases">
        <title>Genomic Encyclopedia of Type Strains, Phase IV (KMG-IV): sequencing the most valuable type-strain genomes for metagenomic binning, comparative biology and taxonomic classification.</title>
        <authorList>
            <person name="Goeker M."/>
        </authorList>
    </citation>
    <scope>NUCLEOTIDE SEQUENCE [LARGE SCALE GENOMIC DNA]</scope>
    <source>
        <strain evidence="5 6">DSM 104150</strain>
    </source>
</reference>
<feature type="domain" description="Acyl-CoA dehydrogenase/oxidase C-terminal" evidence="4">
    <location>
        <begin position="167"/>
        <end position="279"/>
    </location>
</feature>
<evidence type="ECO:0000256" key="2">
    <source>
        <dbReference type="ARBA" id="ARBA00022827"/>
    </source>
</evidence>
<keyword evidence="1" id="KW-0285">Flavoprotein</keyword>
<proteinExistence type="predicted"/>
<name>A0A318EDR5_9GAMM</name>
<comment type="caution">
    <text evidence="5">The sequence shown here is derived from an EMBL/GenBank/DDBJ whole genome shotgun (WGS) entry which is preliminary data.</text>
</comment>
<organism evidence="5 6">
    <name type="scientific">Sinimarinibacterium flocculans</name>
    <dbReference type="NCBI Taxonomy" id="985250"/>
    <lineage>
        <taxon>Bacteria</taxon>
        <taxon>Pseudomonadati</taxon>
        <taxon>Pseudomonadota</taxon>
        <taxon>Gammaproteobacteria</taxon>
        <taxon>Nevskiales</taxon>
        <taxon>Nevskiaceae</taxon>
        <taxon>Sinimarinibacterium</taxon>
    </lineage>
</organism>
<accession>A0A318EDR5</accession>
<dbReference type="InterPro" id="IPR036250">
    <property type="entry name" value="AcylCo_DH-like_C"/>
</dbReference>
<evidence type="ECO:0000256" key="3">
    <source>
        <dbReference type="ARBA" id="ARBA00023002"/>
    </source>
</evidence>
<evidence type="ECO:0000313" key="6">
    <source>
        <dbReference type="Proteomes" id="UP000248330"/>
    </source>
</evidence>
<keyword evidence="2" id="KW-0274">FAD</keyword>
<dbReference type="AlphaFoldDB" id="A0A318EDR5"/>
<protein>
    <submittedName>
        <fullName evidence="5">Acyl-CoA dehydrogenase-like protein</fullName>
    </submittedName>
</protein>
<dbReference type="Pfam" id="PF00441">
    <property type="entry name" value="Acyl-CoA_dh_1"/>
    <property type="match status" value="1"/>
</dbReference>
<keyword evidence="3" id="KW-0560">Oxidoreductase</keyword>
<dbReference type="PANTHER" id="PTHR43884:SF20">
    <property type="entry name" value="ACYL-COA DEHYDROGENASE FADE28"/>
    <property type="match status" value="1"/>
</dbReference>
<dbReference type="Gene3D" id="1.20.140.10">
    <property type="entry name" value="Butyryl-CoA Dehydrogenase, subunit A, domain 3"/>
    <property type="match status" value="1"/>
</dbReference>
<gene>
    <name evidence="5" type="ORF">C8D93_10424</name>
</gene>
<sequence>MDFTLTSDQSALLGALDRLVAPFESKPIDFHGFALVGSDLERELTEGEYFDIAQIPEMGALTAAMAVERLAWLPYTADIALSMLVRPHLPGDWPRPLAVVENGRPGRFVATARTLILIDGDDISLAQVTPDDVEPVDSLFAYPMGRLKRQPKATKLSAEDAATVRKWIRVALANEATGLIQAAIASAVEHLSVRKQFGRPLGAFQALRHRMAECAVLSGGVRWLALQAAATADDGDAALAALHAQDSATRIVYDLHQMLGAMGMTLEHPLHLWTYRLKALMSELGGRGGQSVAVAQHCFA</sequence>
<dbReference type="InterPro" id="IPR009075">
    <property type="entry name" value="AcylCo_DH/oxidase_C"/>
</dbReference>
<dbReference type="GO" id="GO:0003995">
    <property type="term" value="F:acyl-CoA dehydrogenase activity"/>
    <property type="evidence" value="ECO:0007669"/>
    <property type="project" value="TreeGrafter"/>
</dbReference>
<dbReference type="SUPFAM" id="SSF47203">
    <property type="entry name" value="Acyl-CoA dehydrogenase C-terminal domain-like"/>
    <property type="match status" value="1"/>
</dbReference>
<dbReference type="RefSeq" id="WP_110264841.1">
    <property type="nucleotide sequence ID" value="NZ_CAKZQT010000022.1"/>
</dbReference>
<evidence type="ECO:0000313" key="5">
    <source>
        <dbReference type="EMBL" id="PXV68329.1"/>
    </source>
</evidence>